<dbReference type="PANTHER" id="PTHR45947">
    <property type="entry name" value="SULFOQUINOVOSYL TRANSFERASE SQD2"/>
    <property type="match status" value="1"/>
</dbReference>
<reference evidence="3 4" key="1">
    <citation type="submission" date="2015-12" db="EMBL/GenBank/DDBJ databases">
        <title>Genome sequence of Thalassospira lucentensis MCCC 1A02072.</title>
        <authorList>
            <person name="Lu L."/>
            <person name="Lai Q."/>
            <person name="Shao Z."/>
            <person name="Qian P."/>
        </authorList>
    </citation>
    <scope>NUCLEOTIDE SEQUENCE [LARGE SCALE GENOMIC DNA]</scope>
    <source>
        <strain evidence="3 4">MCCC 1A02072</strain>
    </source>
</reference>
<dbReference type="SUPFAM" id="SSF53756">
    <property type="entry name" value="UDP-Glycosyltransferase/glycogen phosphorylase"/>
    <property type="match status" value="1"/>
</dbReference>
<dbReference type="Proteomes" id="UP000076335">
    <property type="component" value="Unassembled WGS sequence"/>
</dbReference>
<gene>
    <name evidence="3" type="ORF">AUP42_07990</name>
</gene>
<evidence type="ECO:0000259" key="2">
    <source>
        <dbReference type="Pfam" id="PF13439"/>
    </source>
</evidence>
<evidence type="ECO:0000259" key="1">
    <source>
        <dbReference type="Pfam" id="PF00534"/>
    </source>
</evidence>
<evidence type="ECO:0000313" key="3">
    <source>
        <dbReference type="EMBL" id="KZB60485.1"/>
    </source>
</evidence>
<comment type="caution">
    <text evidence="3">The sequence shown here is derived from an EMBL/GenBank/DDBJ whole genome shotgun (WGS) entry which is preliminary data.</text>
</comment>
<name>A0A154L008_9PROT</name>
<dbReference type="Pfam" id="PF13439">
    <property type="entry name" value="Glyco_transf_4"/>
    <property type="match status" value="1"/>
</dbReference>
<dbReference type="InterPro" id="IPR028098">
    <property type="entry name" value="Glyco_trans_4-like_N"/>
</dbReference>
<dbReference type="Pfam" id="PF00534">
    <property type="entry name" value="Glycos_transf_1"/>
    <property type="match status" value="1"/>
</dbReference>
<dbReference type="GO" id="GO:0016757">
    <property type="term" value="F:glycosyltransferase activity"/>
    <property type="evidence" value="ECO:0007669"/>
    <property type="project" value="InterPro"/>
</dbReference>
<dbReference type="EMBL" id="LPVY01000025">
    <property type="protein sequence ID" value="KZB60485.1"/>
    <property type="molecule type" value="Genomic_DNA"/>
</dbReference>
<sequence length="413" mass="45375">MQISTIVVLSDSLHNNGGAAKVAIKSAIGLRLAGYRVIFVGGESCPAEPELAASGVEIISLNQLSISNPLNRGKTFLTGLWNLGAARRLRKILSQLDPSSTVVHLHSWSKVLSTSIIPVIRQGNFPLVLTLHDYFTVCPNGSFYDYQAHLACHRKPLSLACLRCNCDARHPLHKMWRIARQATQHGPGHFPSSVDAFISVSDFSQRILQPFLPKETPIHRIDNPIECTKLPAAEPDRANGVLYIGRLSPEKGPDLLASAGRDAGVQVTFVGDGELSTNLRDYYPEHKFTGWLSFSEIMPLIDQTRALVLPSLWYETLGLAVLECAARGIPAIVADTCAAIDVVTNEETGLFFTGGDQKSLTETLERLSDNEMVKRLGANAYHRFWMDPPTQEKHVAELCEVYRSLSFSCASIT</sequence>
<dbReference type="Gene3D" id="3.40.50.2000">
    <property type="entry name" value="Glycogen Phosphorylase B"/>
    <property type="match status" value="2"/>
</dbReference>
<protein>
    <recommendedName>
        <fullName evidence="5">Glycosyl transferase family 1</fullName>
    </recommendedName>
</protein>
<dbReference type="InterPro" id="IPR001296">
    <property type="entry name" value="Glyco_trans_1"/>
</dbReference>
<dbReference type="PANTHER" id="PTHR45947:SF13">
    <property type="entry name" value="TRANSFERASE"/>
    <property type="match status" value="1"/>
</dbReference>
<proteinExistence type="predicted"/>
<feature type="domain" description="Glycosyl transferase family 1" evidence="1">
    <location>
        <begin position="234"/>
        <end position="382"/>
    </location>
</feature>
<accession>A0A154L008</accession>
<organism evidence="3 4">
    <name type="scientific">Thalassospira lucentensis</name>
    <dbReference type="NCBI Taxonomy" id="168935"/>
    <lineage>
        <taxon>Bacteria</taxon>
        <taxon>Pseudomonadati</taxon>
        <taxon>Pseudomonadota</taxon>
        <taxon>Alphaproteobacteria</taxon>
        <taxon>Rhodospirillales</taxon>
        <taxon>Thalassospiraceae</taxon>
        <taxon>Thalassospira</taxon>
    </lineage>
</organism>
<dbReference type="CDD" id="cd03801">
    <property type="entry name" value="GT4_PimA-like"/>
    <property type="match status" value="1"/>
</dbReference>
<evidence type="ECO:0008006" key="5">
    <source>
        <dbReference type="Google" id="ProtNLM"/>
    </source>
</evidence>
<evidence type="ECO:0000313" key="4">
    <source>
        <dbReference type="Proteomes" id="UP000076335"/>
    </source>
</evidence>
<feature type="domain" description="Glycosyltransferase subfamily 4-like N-terminal" evidence="2">
    <location>
        <begin position="17"/>
        <end position="227"/>
    </location>
</feature>
<dbReference type="RefSeq" id="WP_170954217.1">
    <property type="nucleotide sequence ID" value="NZ_LPVY01000025.1"/>
</dbReference>
<dbReference type="AlphaFoldDB" id="A0A154L008"/>
<dbReference type="InterPro" id="IPR050194">
    <property type="entry name" value="Glycosyltransferase_grp1"/>
</dbReference>